<keyword evidence="2" id="KW-1185">Reference proteome</keyword>
<comment type="caution">
    <text evidence="1">The sequence shown here is derived from an EMBL/GenBank/DDBJ whole genome shotgun (WGS) entry which is preliminary data.</text>
</comment>
<name>A0A8B6GEI9_MYTGA</name>
<proteinExistence type="predicted"/>
<protein>
    <submittedName>
        <fullName evidence="1">Uncharacterized protein</fullName>
    </submittedName>
</protein>
<dbReference type="AlphaFoldDB" id="A0A8B6GEI9"/>
<feature type="non-terminal residue" evidence="1">
    <location>
        <position position="106"/>
    </location>
</feature>
<dbReference type="EMBL" id="UYJE01008298">
    <property type="protein sequence ID" value="VDI62824.1"/>
    <property type="molecule type" value="Genomic_DNA"/>
</dbReference>
<reference evidence="1" key="1">
    <citation type="submission" date="2018-11" db="EMBL/GenBank/DDBJ databases">
        <authorList>
            <person name="Alioto T."/>
            <person name="Alioto T."/>
        </authorList>
    </citation>
    <scope>NUCLEOTIDE SEQUENCE</scope>
</reference>
<accession>A0A8B6GEI9</accession>
<feature type="non-terminal residue" evidence="1">
    <location>
        <position position="1"/>
    </location>
</feature>
<gene>
    <name evidence="1" type="ORF">MGAL_10B066976</name>
</gene>
<evidence type="ECO:0000313" key="1">
    <source>
        <dbReference type="EMBL" id="VDI62824.1"/>
    </source>
</evidence>
<evidence type="ECO:0000313" key="2">
    <source>
        <dbReference type="Proteomes" id="UP000596742"/>
    </source>
</evidence>
<organism evidence="1 2">
    <name type="scientific">Mytilus galloprovincialis</name>
    <name type="common">Mediterranean mussel</name>
    <dbReference type="NCBI Taxonomy" id="29158"/>
    <lineage>
        <taxon>Eukaryota</taxon>
        <taxon>Metazoa</taxon>
        <taxon>Spiralia</taxon>
        <taxon>Lophotrochozoa</taxon>
        <taxon>Mollusca</taxon>
        <taxon>Bivalvia</taxon>
        <taxon>Autobranchia</taxon>
        <taxon>Pteriomorphia</taxon>
        <taxon>Mytilida</taxon>
        <taxon>Mytiloidea</taxon>
        <taxon>Mytilidae</taxon>
        <taxon>Mytilinae</taxon>
        <taxon>Mytilus</taxon>
    </lineage>
</organism>
<sequence length="106" mass="12393">GVNFYFVDYYATNIDNIGTFSLRIFKRYKISITSEEFWSYCSKSNEKRETRHLSPDVNKAFGKENRNTKDFHANSHDTVNVIVDLVYHSTIIHIANISIRDLRIDG</sequence>
<dbReference type="Proteomes" id="UP000596742">
    <property type="component" value="Unassembled WGS sequence"/>
</dbReference>